<keyword evidence="4" id="KW-1185">Reference proteome</keyword>
<evidence type="ECO:0000256" key="1">
    <source>
        <dbReference type="SAM" id="MobiDB-lite"/>
    </source>
</evidence>
<protein>
    <recommendedName>
        <fullName evidence="2">Mutator-like transposase domain-containing protein</fullName>
    </recommendedName>
</protein>
<evidence type="ECO:0000313" key="4">
    <source>
        <dbReference type="Proteomes" id="UP000801492"/>
    </source>
</evidence>
<proteinExistence type="predicted"/>
<reference evidence="3" key="1">
    <citation type="submission" date="2019-08" db="EMBL/GenBank/DDBJ databases">
        <title>The genome of the North American firefly Photinus pyralis.</title>
        <authorList>
            <consortium name="Photinus pyralis genome working group"/>
            <person name="Fallon T.R."/>
            <person name="Sander Lower S.E."/>
            <person name="Weng J.-K."/>
        </authorList>
    </citation>
    <scope>NUCLEOTIDE SEQUENCE</scope>
    <source>
        <strain evidence="3">TRF0915ILg1</strain>
        <tissue evidence="3">Whole body</tissue>
    </source>
</reference>
<feature type="domain" description="Mutator-like transposase" evidence="2">
    <location>
        <begin position="98"/>
        <end position="159"/>
    </location>
</feature>
<evidence type="ECO:0000259" key="2">
    <source>
        <dbReference type="Pfam" id="PF20700"/>
    </source>
</evidence>
<dbReference type="AlphaFoldDB" id="A0A8K0CHI2"/>
<dbReference type="Pfam" id="PF20700">
    <property type="entry name" value="Mutator"/>
    <property type="match status" value="1"/>
</dbReference>
<feature type="non-terminal residue" evidence="3">
    <location>
        <position position="1"/>
    </location>
</feature>
<name>A0A8K0CHI2_IGNLU</name>
<evidence type="ECO:0000313" key="3">
    <source>
        <dbReference type="EMBL" id="KAF2887483.1"/>
    </source>
</evidence>
<dbReference type="EMBL" id="VTPC01083304">
    <property type="protein sequence ID" value="KAF2887483.1"/>
    <property type="molecule type" value="Genomic_DNA"/>
</dbReference>
<dbReference type="Proteomes" id="UP000801492">
    <property type="component" value="Unassembled WGS sequence"/>
</dbReference>
<dbReference type="InterPro" id="IPR049012">
    <property type="entry name" value="Mutator_transp_dom"/>
</dbReference>
<gene>
    <name evidence="3" type="ORF">ILUMI_18690</name>
</gene>
<comment type="caution">
    <text evidence="3">The sequence shown here is derived from an EMBL/GenBank/DDBJ whole genome shotgun (WGS) entry which is preliminary data.</text>
</comment>
<organism evidence="3 4">
    <name type="scientific">Ignelater luminosus</name>
    <name type="common">Cucubano</name>
    <name type="synonym">Pyrophorus luminosus</name>
    <dbReference type="NCBI Taxonomy" id="2038154"/>
    <lineage>
        <taxon>Eukaryota</taxon>
        <taxon>Metazoa</taxon>
        <taxon>Ecdysozoa</taxon>
        <taxon>Arthropoda</taxon>
        <taxon>Hexapoda</taxon>
        <taxon>Insecta</taxon>
        <taxon>Pterygota</taxon>
        <taxon>Neoptera</taxon>
        <taxon>Endopterygota</taxon>
        <taxon>Coleoptera</taxon>
        <taxon>Polyphaga</taxon>
        <taxon>Elateriformia</taxon>
        <taxon>Elateroidea</taxon>
        <taxon>Elateridae</taxon>
        <taxon>Agrypninae</taxon>
        <taxon>Pyrophorini</taxon>
        <taxon>Ignelater</taxon>
    </lineage>
</organism>
<feature type="region of interest" description="Disordered" evidence="1">
    <location>
        <begin position="1"/>
        <end position="20"/>
    </location>
</feature>
<accession>A0A8K0CHI2</accession>
<sequence length="159" mass="17913">MGHIKQYTKSTFPSRKRSRRMAQLNRKLKNKPETGEPIANPEVKTVLHSATDELSNLPSSSTFVHSRLTECNVDNMDWVFHSKRNDVGSKCAIYGMRDFFKIIDNTLWQQIQDNGQKKTELARLRGDIDSSGMPTITATADGACSKRSYNVNYNALSGV</sequence>